<protein>
    <submittedName>
        <fullName evidence="1">Uncharacterized protein</fullName>
    </submittedName>
</protein>
<name>A0A2M6WNC8_9BACT</name>
<accession>A0A2M6WNC8</accession>
<sequence length="194" mass="21432">MSSGIDLSREIAPIKLVAPVIPKTESKPDLLSVMEKAAVASPVIAPVVSPTPVAKIQPVTPKVVLAPVVSPTESKIKPRVEDIKPIRIMNPIDELRYLDLVNFRRMSRDPVGITKKIKSRIKLLEGEDYEKGLAGITAWRQSPVNKLYLKIINASMSEGQTIPLIIEDLKSKKQDFLTLAEMEAIISLNSDLKF</sequence>
<gene>
    <name evidence="1" type="ORF">COT98_04485</name>
</gene>
<comment type="caution">
    <text evidence="1">The sequence shown here is derived from an EMBL/GenBank/DDBJ whole genome shotgun (WGS) entry which is preliminary data.</text>
</comment>
<evidence type="ECO:0000313" key="1">
    <source>
        <dbReference type="EMBL" id="PIT94289.1"/>
    </source>
</evidence>
<reference evidence="2" key="1">
    <citation type="submission" date="2017-09" db="EMBL/GenBank/DDBJ databases">
        <title>Depth-based differentiation of microbial function through sediment-hosted aquifers and enrichment of novel symbionts in the deep terrestrial subsurface.</title>
        <authorList>
            <person name="Probst A.J."/>
            <person name="Ladd B."/>
            <person name="Jarett J.K."/>
            <person name="Geller-Mcgrath D.E."/>
            <person name="Sieber C.M.K."/>
            <person name="Emerson J.B."/>
            <person name="Anantharaman K."/>
            <person name="Thomas B.C."/>
            <person name="Malmstrom R."/>
            <person name="Stieglmeier M."/>
            <person name="Klingl A."/>
            <person name="Woyke T."/>
            <person name="Ryan C.M."/>
            <person name="Banfield J.F."/>
        </authorList>
    </citation>
    <scope>NUCLEOTIDE SEQUENCE [LARGE SCALE GENOMIC DNA]</scope>
</reference>
<dbReference type="EMBL" id="PFAQ01000060">
    <property type="protein sequence ID" value="PIT94289.1"/>
    <property type="molecule type" value="Genomic_DNA"/>
</dbReference>
<organism evidence="1 2">
    <name type="scientific">Candidatus Falkowbacteria bacterium CG10_big_fil_rev_8_21_14_0_10_39_9</name>
    <dbReference type="NCBI Taxonomy" id="1974566"/>
    <lineage>
        <taxon>Bacteria</taxon>
        <taxon>Candidatus Falkowiibacteriota</taxon>
    </lineage>
</organism>
<proteinExistence type="predicted"/>
<dbReference type="AlphaFoldDB" id="A0A2M6WNC8"/>
<evidence type="ECO:0000313" key="2">
    <source>
        <dbReference type="Proteomes" id="UP000228900"/>
    </source>
</evidence>
<dbReference type="Proteomes" id="UP000228900">
    <property type="component" value="Unassembled WGS sequence"/>
</dbReference>